<evidence type="ECO:0000256" key="6">
    <source>
        <dbReference type="ARBA" id="ARBA00022529"/>
    </source>
</evidence>
<evidence type="ECO:0000256" key="10">
    <source>
        <dbReference type="ARBA" id="ARBA00023295"/>
    </source>
</evidence>
<evidence type="ECO:0000256" key="7">
    <source>
        <dbReference type="ARBA" id="ARBA00022638"/>
    </source>
</evidence>
<reference evidence="13" key="1">
    <citation type="submission" date="2023-03" db="EMBL/GenBank/DDBJ databases">
        <title>Actinoallomurus iriomotensis NBRC 103681.</title>
        <authorList>
            <person name="Ichikawa N."/>
            <person name="Sato H."/>
            <person name="Tonouchi N."/>
        </authorList>
    </citation>
    <scope>NUCLEOTIDE SEQUENCE</scope>
    <source>
        <strain evidence="13">NBRC 103681</strain>
    </source>
</reference>
<dbReference type="GO" id="GO:0031640">
    <property type="term" value="P:killing of cells of another organism"/>
    <property type="evidence" value="ECO:0007669"/>
    <property type="project" value="UniProtKB-KW"/>
</dbReference>
<feature type="chain" id="PRO_5040923821" description="lysozyme" evidence="12">
    <location>
        <begin position="25"/>
        <end position="241"/>
    </location>
</feature>
<dbReference type="Gene3D" id="3.20.20.80">
    <property type="entry name" value="Glycosidases"/>
    <property type="match status" value="1"/>
</dbReference>
<evidence type="ECO:0000313" key="14">
    <source>
        <dbReference type="Proteomes" id="UP001165135"/>
    </source>
</evidence>
<dbReference type="GO" id="GO:0009253">
    <property type="term" value="P:peptidoglycan catabolic process"/>
    <property type="evidence" value="ECO:0007669"/>
    <property type="project" value="InterPro"/>
</dbReference>
<dbReference type="GO" id="GO:0016052">
    <property type="term" value="P:carbohydrate catabolic process"/>
    <property type="evidence" value="ECO:0007669"/>
    <property type="project" value="TreeGrafter"/>
</dbReference>
<dbReference type="Proteomes" id="UP001165135">
    <property type="component" value="Unassembled WGS sequence"/>
</dbReference>
<feature type="signal peptide" evidence="12">
    <location>
        <begin position="1"/>
        <end position="24"/>
    </location>
</feature>
<keyword evidence="5" id="KW-0964">Secreted</keyword>
<sequence length="241" mass="24743">MSIRSLMTALAAAVLAAGSTFATSAPASARTAASVPGFDISGATTNVDWAGAVAAGARFVFITATEGTAYQDPNFARLSSGAYAAGLIRGAAHVAVPNASAGPAQADFFATHGGAWSADHRTLPGTLDLEFDPYGAACYGLGQSAMAGWIAGFVNEYHARTGRWAIIYTTPSWWNQCVGTSTDLGARDPLWVSAYGAAPPLPAGWTAYTFWQYAAEGTFPGGQDVFNGTADRLLALADGTS</sequence>
<keyword evidence="10" id="KW-0326">Glycosidase</keyword>
<dbReference type="PANTHER" id="PTHR34135:SF2">
    <property type="entry name" value="LYSOZYME"/>
    <property type="match status" value="1"/>
</dbReference>
<comment type="subcellular location">
    <subcellularLocation>
        <location evidence="2">Secreted</location>
    </subcellularLocation>
</comment>
<organism evidence="13 14">
    <name type="scientific">Actinoallomurus iriomotensis</name>
    <dbReference type="NCBI Taxonomy" id="478107"/>
    <lineage>
        <taxon>Bacteria</taxon>
        <taxon>Bacillati</taxon>
        <taxon>Actinomycetota</taxon>
        <taxon>Actinomycetes</taxon>
        <taxon>Streptosporangiales</taxon>
        <taxon>Thermomonosporaceae</taxon>
        <taxon>Actinoallomurus</taxon>
    </lineage>
</organism>
<dbReference type="GO" id="GO:0005576">
    <property type="term" value="C:extracellular region"/>
    <property type="evidence" value="ECO:0007669"/>
    <property type="project" value="UniProtKB-SubCell"/>
</dbReference>
<evidence type="ECO:0000313" key="13">
    <source>
        <dbReference type="EMBL" id="GLY73225.1"/>
    </source>
</evidence>
<dbReference type="InterPro" id="IPR017853">
    <property type="entry name" value="GH"/>
</dbReference>
<dbReference type="InterPro" id="IPR018077">
    <property type="entry name" value="Glyco_hydro_fam25_subgr"/>
</dbReference>
<comment type="function">
    <text evidence="11">This enzyme has both lysozyme (acetylmuramidase) and diacetylmuramidase activities.</text>
</comment>
<keyword evidence="9" id="KW-1015">Disulfide bond</keyword>
<evidence type="ECO:0000256" key="3">
    <source>
        <dbReference type="ARBA" id="ARBA00010646"/>
    </source>
</evidence>
<evidence type="ECO:0000256" key="2">
    <source>
        <dbReference type="ARBA" id="ARBA00004613"/>
    </source>
</evidence>
<evidence type="ECO:0000256" key="12">
    <source>
        <dbReference type="SAM" id="SignalP"/>
    </source>
</evidence>
<comment type="similarity">
    <text evidence="3">Belongs to the glycosyl hydrolase 25 family.</text>
</comment>
<dbReference type="GO" id="GO:0042742">
    <property type="term" value="P:defense response to bacterium"/>
    <property type="evidence" value="ECO:0007669"/>
    <property type="project" value="UniProtKB-KW"/>
</dbReference>
<keyword evidence="8" id="KW-0378">Hydrolase</keyword>
<dbReference type="EC" id="3.2.1.17" evidence="4"/>
<dbReference type="AlphaFoldDB" id="A0A9W6RG00"/>
<accession>A0A9W6RG00</accession>
<dbReference type="GO" id="GO:0016998">
    <property type="term" value="P:cell wall macromolecule catabolic process"/>
    <property type="evidence" value="ECO:0007669"/>
    <property type="project" value="InterPro"/>
</dbReference>
<keyword evidence="7" id="KW-0081">Bacteriolytic enzyme</keyword>
<keyword evidence="6" id="KW-0929">Antimicrobial</keyword>
<evidence type="ECO:0000256" key="8">
    <source>
        <dbReference type="ARBA" id="ARBA00022801"/>
    </source>
</evidence>
<dbReference type="InterPro" id="IPR002053">
    <property type="entry name" value="Glyco_hydro_25"/>
</dbReference>
<proteinExistence type="inferred from homology"/>
<name>A0A9W6RG00_9ACTN</name>
<dbReference type="SUPFAM" id="SSF51445">
    <property type="entry name" value="(Trans)glycosidases"/>
    <property type="match status" value="1"/>
</dbReference>
<gene>
    <name evidence="13" type="ORF">Airi01_014920</name>
</gene>
<evidence type="ECO:0000256" key="9">
    <source>
        <dbReference type="ARBA" id="ARBA00023157"/>
    </source>
</evidence>
<evidence type="ECO:0000256" key="11">
    <source>
        <dbReference type="ARBA" id="ARBA00055588"/>
    </source>
</evidence>
<dbReference type="EMBL" id="BSTJ01000001">
    <property type="protein sequence ID" value="GLY73225.1"/>
    <property type="molecule type" value="Genomic_DNA"/>
</dbReference>
<protein>
    <recommendedName>
        <fullName evidence="4">lysozyme</fullName>
        <ecNumber evidence="4">3.2.1.17</ecNumber>
    </recommendedName>
</protein>
<evidence type="ECO:0000256" key="1">
    <source>
        <dbReference type="ARBA" id="ARBA00000632"/>
    </source>
</evidence>
<dbReference type="Pfam" id="PF01183">
    <property type="entry name" value="Glyco_hydro_25"/>
    <property type="match status" value="1"/>
</dbReference>
<comment type="catalytic activity">
    <reaction evidence="1">
        <text>Hydrolysis of (1-&gt;4)-beta-linkages between N-acetylmuramic acid and N-acetyl-D-glucosamine residues in a peptidoglycan and between N-acetyl-D-glucosamine residues in chitodextrins.</text>
        <dbReference type="EC" id="3.2.1.17"/>
    </reaction>
</comment>
<evidence type="ECO:0000256" key="5">
    <source>
        <dbReference type="ARBA" id="ARBA00022525"/>
    </source>
</evidence>
<keyword evidence="12" id="KW-0732">Signal</keyword>
<dbReference type="GO" id="GO:0003796">
    <property type="term" value="F:lysozyme activity"/>
    <property type="evidence" value="ECO:0007669"/>
    <property type="project" value="UniProtKB-EC"/>
</dbReference>
<dbReference type="RefSeq" id="WP_285618481.1">
    <property type="nucleotide sequence ID" value="NZ_BSTJ01000001.1"/>
</dbReference>
<evidence type="ECO:0000256" key="4">
    <source>
        <dbReference type="ARBA" id="ARBA00012732"/>
    </source>
</evidence>
<comment type="caution">
    <text evidence="13">The sequence shown here is derived from an EMBL/GenBank/DDBJ whole genome shotgun (WGS) entry which is preliminary data.</text>
</comment>
<dbReference type="SMART" id="SM00641">
    <property type="entry name" value="Glyco_25"/>
    <property type="match status" value="1"/>
</dbReference>
<dbReference type="FunFam" id="3.20.20.80:FF:000060">
    <property type="entry name" value="Lysozyme M1"/>
    <property type="match status" value="1"/>
</dbReference>
<dbReference type="PROSITE" id="PS51904">
    <property type="entry name" value="GLYCOSYL_HYDROL_F25_2"/>
    <property type="match status" value="1"/>
</dbReference>
<dbReference type="PANTHER" id="PTHR34135">
    <property type="entry name" value="LYSOZYME"/>
    <property type="match status" value="1"/>
</dbReference>